<dbReference type="InterPro" id="IPR036140">
    <property type="entry name" value="PFN_sf"/>
</dbReference>
<dbReference type="InterPro" id="IPR048278">
    <property type="entry name" value="PFN"/>
</dbReference>
<sequence length="126" mass="13406">MSWADIINNNLIGSGNVSKAAILGFDGAVWAKSDNFQISVEEAVSAGKAFSAQDALLGTGLRLEGQKFLVLNADEDRVIGKQGGSGFFIYKTSKAVIISIYEKGLQPEMCSKTTGALADYFKSIGY</sequence>
<dbReference type="AlphaFoldDB" id="A0A1I7T8U0"/>
<dbReference type="PRINTS" id="PR00392">
    <property type="entry name" value="PROFILIN"/>
</dbReference>
<dbReference type="eggNOG" id="KOG1755">
    <property type="taxonomic scope" value="Eukaryota"/>
</dbReference>
<dbReference type="Gene3D" id="3.30.450.30">
    <property type="entry name" value="Dynein light chain 2a, cytoplasmic"/>
    <property type="match status" value="1"/>
</dbReference>
<dbReference type="STRING" id="1561998.A0A1I7T8U0"/>
<comment type="similarity">
    <text evidence="2 7">Belongs to the profilin family.</text>
</comment>
<keyword evidence="6" id="KW-0206">Cytoskeleton</keyword>
<protein>
    <recommendedName>
        <fullName evidence="7">Profilin</fullName>
    </recommendedName>
</protein>
<dbReference type="GO" id="GO:0005856">
    <property type="term" value="C:cytoskeleton"/>
    <property type="evidence" value="ECO:0007669"/>
    <property type="project" value="UniProtKB-SubCell"/>
</dbReference>
<dbReference type="CDD" id="cd00148">
    <property type="entry name" value="PROF"/>
    <property type="match status" value="1"/>
</dbReference>
<keyword evidence="5 7" id="KW-0009">Actin-binding</keyword>
<dbReference type="PANTHER" id="PTHR11604">
    <property type="entry name" value="PROFILIN"/>
    <property type="match status" value="1"/>
</dbReference>
<evidence type="ECO:0000256" key="5">
    <source>
        <dbReference type="ARBA" id="ARBA00023203"/>
    </source>
</evidence>
<dbReference type="WBParaSite" id="Csp11.Scaffold548.g3553.t1">
    <property type="protein sequence ID" value="Csp11.Scaffold548.g3553.t1"/>
    <property type="gene ID" value="Csp11.Scaffold548.g3553"/>
</dbReference>
<dbReference type="PANTHER" id="PTHR11604:SF0">
    <property type="entry name" value="PROFILIN"/>
    <property type="match status" value="1"/>
</dbReference>
<evidence type="ECO:0000256" key="1">
    <source>
        <dbReference type="ARBA" id="ARBA00004245"/>
    </source>
</evidence>
<dbReference type="InterPro" id="IPR005455">
    <property type="entry name" value="PFN_euk"/>
</dbReference>
<reference evidence="9" key="1">
    <citation type="submission" date="2016-11" db="UniProtKB">
        <authorList>
            <consortium name="WormBaseParasite"/>
        </authorList>
    </citation>
    <scope>IDENTIFICATION</scope>
</reference>
<evidence type="ECO:0000256" key="4">
    <source>
        <dbReference type="ARBA" id="ARBA00022490"/>
    </source>
</evidence>
<evidence type="ECO:0000313" key="9">
    <source>
        <dbReference type="WBParaSite" id="Csp11.Scaffold548.g3553.t1"/>
    </source>
</evidence>
<keyword evidence="4" id="KW-0963">Cytoplasm</keyword>
<dbReference type="SUPFAM" id="SSF55770">
    <property type="entry name" value="Profilin (actin-binding protein)"/>
    <property type="match status" value="1"/>
</dbReference>
<accession>A0A1I7T8U0</accession>
<dbReference type="Pfam" id="PF00235">
    <property type="entry name" value="Profilin"/>
    <property type="match status" value="1"/>
</dbReference>
<dbReference type="SMART" id="SM00392">
    <property type="entry name" value="PROF"/>
    <property type="match status" value="1"/>
</dbReference>
<dbReference type="GO" id="GO:0003785">
    <property type="term" value="F:actin monomer binding"/>
    <property type="evidence" value="ECO:0007669"/>
    <property type="project" value="TreeGrafter"/>
</dbReference>
<evidence type="ECO:0000313" key="8">
    <source>
        <dbReference type="Proteomes" id="UP000095282"/>
    </source>
</evidence>
<evidence type="ECO:0000256" key="3">
    <source>
        <dbReference type="ARBA" id="ARBA00011583"/>
    </source>
</evidence>
<proteinExistence type="inferred from homology"/>
<dbReference type="FunFam" id="3.30.450.30:FF:000030">
    <property type="entry name" value="Profilin"/>
    <property type="match status" value="1"/>
</dbReference>
<name>A0A1I7T8U0_9PELO</name>
<dbReference type="Proteomes" id="UP000095282">
    <property type="component" value="Unplaced"/>
</dbReference>
<dbReference type="PRINTS" id="PR01640">
    <property type="entry name" value="PROFILINPLNT"/>
</dbReference>
<evidence type="ECO:0000256" key="7">
    <source>
        <dbReference type="RuleBase" id="RU003909"/>
    </source>
</evidence>
<keyword evidence="8" id="KW-1185">Reference proteome</keyword>
<organism evidence="8 9">
    <name type="scientific">Caenorhabditis tropicalis</name>
    <dbReference type="NCBI Taxonomy" id="1561998"/>
    <lineage>
        <taxon>Eukaryota</taxon>
        <taxon>Metazoa</taxon>
        <taxon>Ecdysozoa</taxon>
        <taxon>Nematoda</taxon>
        <taxon>Chromadorea</taxon>
        <taxon>Rhabditida</taxon>
        <taxon>Rhabditina</taxon>
        <taxon>Rhabditomorpha</taxon>
        <taxon>Rhabditoidea</taxon>
        <taxon>Rhabditidae</taxon>
        <taxon>Peloderinae</taxon>
        <taxon>Caenorhabditis</taxon>
    </lineage>
</organism>
<dbReference type="GO" id="GO:0005938">
    <property type="term" value="C:cell cortex"/>
    <property type="evidence" value="ECO:0007669"/>
    <property type="project" value="TreeGrafter"/>
</dbReference>
<comment type="subunit">
    <text evidence="3">Occurs in many kinds of cells as a complex with monomeric actin in a 1:1 ratio.</text>
</comment>
<evidence type="ECO:0000256" key="2">
    <source>
        <dbReference type="ARBA" id="ARBA00010058"/>
    </source>
</evidence>
<comment type="subcellular location">
    <subcellularLocation>
        <location evidence="1">Cytoplasm</location>
        <location evidence="1">Cytoskeleton</location>
    </subcellularLocation>
</comment>
<evidence type="ECO:0000256" key="6">
    <source>
        <dbReference type="ARBA" id="ARBA00023212"/>
    </source>
</evidence>